<dbReference type="InterPro" id="IPR046829">
    <property type="entry name" value="Calmod_bind_C"/>
</dbReference>
<dbReference type="GO" id="GO:0080142">
    <property type="term" value="P:regulation of salicylic acid biosynthetic process"/>
    <property type="evidence" value="ECO:0007669"/>
    <property type="project" value="TreeGrafter"/>
</dbReference>
<dbReference type="Pfam" id="PF07887">
    <property type="entry name" value="Calmodulin_bind"/>
    <property type="match status" value="5"/>
</dbReference>
<evidence type="ECO:0000256" key="5">
    <source>
        <dbReference type="ARBA" id="ARBA00023159"/>
    </source>
</evidence>
<evidence type="ECO:0000256" key="2">
    <source>
        <dbReference type="ARBA" id="ARBA00007214"/>
    </source>
</evidence>
<evidence type="ECO:0000259" key="10">
    <source>
        <dbReference type="Pfam" id="PF20452"/>
    </source>
</evidence>
<dbReference type="GO" id="GO:0003700">
    <property type="term" value="F:DNA-binding transcription factor activity"/>
    <property type="evidence" value="ECO:0007669"/>
    <property type="project" value="TreeGrafter"/>
</dbReference>
<evidence type="ECO:0000259" key="8">
    <source>
        <dbReference type="Pfam" id="PF07887"/>
    </source>
</evidence>
<dbReference type="Pfam" id="PF20451">
    <property type="entry name" value="Calmod_bind_M"/>
    <property type="match status" value="3"/>
</dbReference>
<organism evidence="11 12">
    <name type="scientific">Eleusine coracana subsp. coracana</name>
    <dbReference type="NCBI Taxonomy" id="191504"/>
    <lineage>
        <taxon>Eukaryota</taxon>
        <taxon>Viridiplantae</taxon>
        <taxon>Streptophyta</taxon>
        <taxon>Embryophyta</taxon>
        <taxon>Tracheophyta</taxon>
        <taxon>Spermatophyta</taxon>
        <taxon>Magnoliopsida</taxon>
        <taxon>Liliopsida</taxon>
        <taxon>Poales</taxon>
        <taxon>Poaceae</taxon>
        <taxon>PACMAD clade</taxon>
        <taxon>Chloridoideae</taxon>
        <taxon>Cynodonteae</taxon>
        <taxon>Eleusininae</taxon>
        <taxon>Eleusine</taxon>
    </lineage>
</organism>
<feature type="domain" description="Calmodulin binding protein C-terminal" evidence="10">
    <location>
        <begin position="691"/>
        <end position="750"/>
    </location>
</feature>
<feature type="domain" description="Calmodulin binding protein-like N-terminal" evidence="8">
    <location>
        <begin position="1296"/>
        <end position="1384"/>
    </location>
</feature>
<protein>
    <submittedName>
        <fullName evidence="11">Uncharacterized protein</fullName>
    </submittedName>
</protein>
<feature type="domain" description="Calmodulin binding protein central" evidence="9">
    <location>
        <begin position="911"/>
        <end position="967"/>
    </location>
</feature>
<feature type="domain" description="Calmodulin binding protein C-terminal" evidence="10">
    <location>
        <begin position="403"/>
        <end position="462"/>
    </location>
</feature>
<dbReference type="EMBL" id="BQKI01000011">
    <property type="protein sequence ID" value="GJN04853.1"/>
    <property type="molecule type" value="Genomic_DNA"/>
</dbReference>
<dbReference type="Pfam" id="PF20452">
    <property type="entry name" value="Calmod_bind_C"/>
    <property type="match status" value="2"/>
</dbReference>
<evidence type="ECO:0000256" key="6">
    <source>
        <dbReference type="ARBA" id="ARBA00023163"/>
    </source>
</evidence>
<evidence type="ECO:0000259" key="9">
    <source>
        <dbReference type="Pfam" id="PF20451"/>
    </source>
</evidence>
<feature type="domain" description="Calmodulin binding protein central" evidence="9">
    <location>
        <begin position="620"/>
        <end position="685"/>
    </location>
</feature>
<keyword evidence="5" id="KW-0010">Activator</keyword>
<keyword evidence="6" id="KW-0804">Transcription</keyword>
<evidence type="ECO:0000256" key="7">
    <source>
        <dbReference type="ARBA" id="ARBA00023242"/>
    </source>
</evidence>
<dbReference type="GO" id="GO:0005634">
    <property type="term" value="C:nucleus"/>
    <property type="evidence" value="ECO:0007669"/>
    <property type="project" value="UniProtKB-SubCell"/>
</dbReference>
<evidence type="ECO:0000256" key="4">
    <source>
        <dbReference type="ARBA" id="ARBA00023125"/>
    </source>
</evidence>
<reference evidence="11" key="1">
    <citation type="journal article" date="2018" name="DNA Res.">
        <title>Multiple hybrid de novo genome assembly of finger millet, an orphan allotetraploid crop.</title>
        <authorList>
            <person name="Hatakeyama M."/>
            <person name="Aluri S."/>
            <person name="Balachadran M.T."/>
            <person name="Sivarajan S.R."/>
            <person name="Patrignani A."/>
            <person name="Gruter S."/>
            <person name="Poveda L."/>
            <person name="Shimizu-Inatsugi R."/>
            <person name="Baeten J."/>
            <person name="Francoijs K.J."/>
            <person name="Nataraja K.N."/>
            <person name="Reddy Y.A.N."/>
            <person name="Phadnis S."/>
            <person name="Ravikumar R.L."/>
            <person name="Schlapbach R."/>
            <person name="Sreeman S.M."/>
            <person name="Shimizu K.K."/>
        </authorList>
    </citation>
    <scope>NUCLEOTIDE SEQUENCE</scope>
</reference>
<feature type="domain" description="Calmodulin binding protein central" evidence="9">
    <location>
        <begin position="319"/>
        <end position="397"/>
    </location>
</feature>
<reference evidence="11" key="2">
    <citation type="submission" date="2021-12" db="EMBL/GenBank/DDBJ databases">
        <title>Resequencing data analysis of finger millet.</title>
        <authorList>
            <person name="Hatakeyama M."/>
            <person name="Aluri S."/>
            <person name="Balachadran M.T."/>
            <person name="Sivarajan S.R."/>
            <person name="Poveda L."/>
            <person name="Shimizu-Inatsugi R."/>
            <person name="Schlapbach R."/>
            <person name="Sreeman S.M."/>
            <person name="Shimizu K.K."/>
        </authorList>
    </citation>
    <scope>NUCLEOTIDE SEQUENCE</scope>
</reference>
<dbReference type="InterPro" id="IPR046830">
    <property type="entry name" value="Calmod_bind_M"/>
</dbReference>
<dbReference type="GO" id="GO:0005516">
    <property type="term" value="F:calmodulin binding"/>
    <property type="evidence" value="ECO:0007669"/>
    <property type="project" value="InterPro"/>
</dbReference>
<comment type="caution">
    <text evidence="11">The sequence shown here is derived from an EMBL/GenBank/DDBJ whole genome shotgun (WGS) entry which is preliminary data.</text>
</comment>
<comment type="subcellular location">
    <subcellularLocation>
        <location evidence="1">Nucleus</location>
    </subcellularLocation>
</comment>
<name>A0AAV5D431_ELECO</name>
<evidence type="ECO:0000313" key="11">
    <source>
        <dbReference type="EMBL" id="GJN04853.1"/>
    </source>
</evidence>
<evidence type="ECO:0000256" key="1">
    <source>
        <dbReference type="ARBA" id="ARBA00004123"/>
    </source>
</evidence>
<feature type="domain" description="Calmodulin binding protein-like N-terminal" evidence="8">
    <location>
        <begin position="15"/>
        <end position="157"/>
    </location>
</feature>
<feature type="domain" description="Calmodulin binding protein-like N-terminal" evidence="8">
    <location>
        <begin position="170"/>
        <end position="304"/>
    </location>
</feature>
<dbReference type="InterPro" id="IPR046831">
    <property type="entry name" value="Calmodulin_bind_N"/>
</dbReference>
<dbReference type="GO" id="GO:0043565">
    <property type="term" value="F:sequence-specific DNA binding"/>
    <property type="evidence" value="ECO:0007669"/>
    <property type="project" value="TreeGrafter"/>
</dbReference>
<sequence>MARGPEKLPMELPKWKLAFHRPPKLPIITGEMIKDANGKPLEVILVPTTGEPSSRVPEVLHIELVPLLGNFPRDNWHADDFQRGVVNDLQGKPPLLAGKHNNIVLMWDGRATVEELMFTDDSLECGCMFRIGIRVKLGSYDGARILEAMTEAFMVRNRQSYEQQCKKHLWQLAFQSQPRLPIYIDCQITDVIGNPLEVIFVDTKTGSPSACVVTKLDIQVFLQDDDHMEGSGTAVLNPQDKDAPLLSGDVSLTMKVDGRVTMSDLQFTAGNSSYSVRIVVCVVSACSDGLWRIHEAMTKAFKVQGRLSEWNMKRFLPGLGDEVWRLKMIPWGGVFHKRLMQNNVRNVEDFLRMLTVKPDKLRGVGFQTTAFELPSFIMDGKMEDSTWEEITSYARTCIFPIDKVYAYSGVNATIYVNSIFDLVKVKFGGVECPRQQLDEAQKILVGQTIREAYDHRDNLQEVQQTWKLVFKSQPGLLMHTSCRITNSMGNPLEIILVDAKTGSPWALPMDLHIELAPLSGDFPPNDGKEDWSADEFRTAIVKCRRVEESLLRGFCVTMRGGHVTVNELLFTDDSTWVPGHKFRIGARVVPGGSYDGASRILEALTDAFEVEQQKHYPPVLRDPVWRLDLIDKEGEFHKTLTRNNVHTVQEFLRMLSVKPTWLRMIMNDKMEDSTWEEISSHARTSIVPIDKVYAYSGVNATIYVNSNFDLVRVEFGGVECSWQLLVDADKRQVLQTIQEAYEHRDNLQEVQHTWKLEFKSRPRLPIFTSTRITDSRGDPLEIILVDAKTRLPCALPIELHIELVPLFRDLPTYRSRENWSVQEFRTAIVKCLPGKGPLLNYGFNDRLTMRDGRVTVNELQFTDDSSWVPGRKFRIGARVVPGGGYDGATRILEAFTDAFVVEQQKHYPPVLDDPVWGLDMIDKEGELHRTLRSIDVHTVREFLRMLNVKPKWLRTFMVDDLEDETWMMHTSPDDGDKMKNEMLLFATSHAKTCDPGDNVYTYSGANGTIYVDSVFGRCFKVEIDGVECSRQQLQFDKAKTMLVRKLILEAYEHRHNLREVGAAMELRDDNTIYIDSLLCRSSSQTCWRVVVVGYLVVLKSAMVARPCRLYKIRRQLSSTPMPSGGGMSAPGSTSPPSHAVIRIQDATGNPLEIIIVDPKTGSPWPVGDPGPAVVHRHRRLALTARAPLPVAWRRPPVPPHLPPPDALALAAIDHVNRRIRANVPIVVDRLRQAQEAFVSAEVIGGANVEAFLEELKSVALVANRRTGGGAREAMTATPAPAHPPSHALLGTSRRLNYDGEEDWSAEEFQAAIVNPRQQNVPILKCDYLVMRNGRVTVNELLFRDDSSWVSCGKFRIGAFIAPGGHYDSAYRIVEAMTEPFVVADLNRKHYPSDIGDPVWRLEMIDKGGGIHGHDQDSSETEDPLPAVRTIHGAAMKEYEDPLPAAPNLAGGPESCRRSRVFRGGLESSAAPPSVATIGATKAEFFCKAFEEAHEKLV</sequence>
<feature type="domain" description="Calmodulin binding protein-like N-terminal" evidence="8">
    <location>
        <begin position="466"/>
        <end position="611"/>
    </location>
</feature>
<keyword evidence="4" id="KW-0238">DNA-binding</keyword>
<evidence type="ECO:0000256" key="3">
    <source>
        <dbReference type="ARBA" id="ARBA00023015"/>
    </source>
</evidence>
<dbReference type="PANTHER" id="PTHR31713">
    <property type="entry name" value="OS02G0177800 PROTEIN"/>
    <property type="match status" value="1"/>
</dbReference>
<keyword evidence="7" id="KW-0539">Nucleus</keyword>
<dbReference type="PANTHER" id="PTHR31713:SF42">
    <property type="entry name" value="PROTEIN SAR DEFICIENT 1"/>
    <property type="match status" value="1"/>
</dbReference>
<gene>
    <name evidence="11" type="primary">ga22429</name>
    <name evidence="11" type="ORF">PR202_ga22429</name>
</gene>
<proteinExistence type="inferred from homology"/>
<keyword evidence="12" id="KW-1185">Reference proteome</keyword>
<dbReference type="InterPro" id="IPR012416">
    <property type="entry name" value="CBP60"/>
</dbReference>
<keyword evidence="3" id="KW-0805">Transcription regulation</keyword>
<feature type="domain" description="Calmodulin binding protein-like N-terminal" evidence="8">
    <location>
        <begin position="754"/>
        <end position="903"/>
    </location>
</feature>
<accession>A0AAV5D431</accession>
<dbReference type="Proteomes" id="UP001054889">
    <property type="component" value="Unassembled WGS sequence"/>
</dbReference>
<comment type="similarity">
    <text evidence="2">Belongs to the plant ACBP60 protein family.</text>
</comment>
<evidence type="ECO:0000313" key="12">
    <source>
        <dbReference type="Proteomes" id="UP001054889"/>
    </source>
</evidence>